<dbReference type="Proteomes" id="UP001151760">
    <property type="component" value="Unassembled WGS sequence"/>
</dbReference>
<comment type="caution">
    <text evidence="2">The sequence shown here is derived from an EMBL/GenBank/DDBJ whole genome shotgun (WGS) entry which is preliminary data.</text>
</comment>
<sequence>MIHSCGEYNHKQQKKERIGYYWLILGRYLRFCNSVDLWNVEDEQVKDSTKNYLEAPITGREDDNGKIGRLEKKPSGMVIIEEYSGDEMINGVKYEEEKDSLSPSPTPNSGGGLFNQLINNLVSPRASEPREHVFEPESDKNGHVSGGENGGV</sequence>
<gene>
    <name evidence="2" type="ORF">Tco_0840508</name>
</gene>
<proteinExistence type="predicted"/>
<reference evidence="2" key="1">
    <citation type="journal article" date="2022" name="Int. J. Mol. Sci.">
        <title>Draft Genome of Tanacetum Coccineum: Genomic Comparison of Closely Related Tanacetum-Family Plants.</title>
        <authorList>
            <person name="Yamashiro T."/>
            <person name="Shiraishi A."/>
            <person name="Nakayama K."/>
            <person name="Satake H."/>
        </authorList>
    </citation>
    <scope>NUCLEOTIDE SEQUENCE</scope>
</reference>
<reference evidence="2" key="2">
    <citation type="submission" date="2022-01" db="EMBL/GenBank/DDBJ databases">
        <authorList>
            <person name="Yamashiro T."/>
            <person name="Shiraishi A."/>
            <person name="Satake H."/>
            <person name="Nakayama K."/>
        </authorList>
    </citation>
    <scope>NUCLEOTIDE SEQUENCE</scope>
</reference>
<feature type="compositionally biased region" description="Basic and acidic residues" evidence="1">
    <location>
        <begin position="127"/>
        <end position="142"/>
    </location>
</feature>
<keyword evidence="3" id="KW-1185">Reference proteome</keyword>
<dbReference type="EMBL" id="BQNB010012635">
    <property type="protein sequence ID" value="GJT06046.1"/>
    <property type="molecule type" value="Genomic_DNA"/>
</dbReference>
<protein>
    <submittedName>
        <fullName evidence="2">Uncharacterized protein</fullName>
    </submittedName>
</protein>
<name>A0ABQ5AY41_9ASTR</name>
<accession>A0ABQ5AY41</accession>
<feature type="region of interest" description="Disordered" evidence="1">
    <location>
        <begin position="94"/>
        <end position="152"/>
    </location>
</feature>
<evidence type="ECO:0000256" key="1">
    <source>
        <dbReference type="SAM" id="MobiDB-lite"/>
    </source>
</evidence>
<organism evidence="2 3">
    <name type="scientific">Tanacetum coccineum</name>
    <dbReference type="NCBI Taxonomy" id="301880"/>
    <lineage>
        <taxon>Eukaryota</taxon>
        <taxon>Viridiplantae</taxon>
        <taxon>Streptophyta</taxon>
        <taxon>Embryophyta</taxon>
        <taxon>Tracheophyta</taxon>
        <taxon>Spermatophyta</taxon>
        <taxon>Magnoliopsida</taxon>
        <taxon>eudicotyledons</taxon>
        <taxon>Gunneridae</taxon>
        <taxon>Pentapetalae</taxon>
        <taxon>asterids</taxon>
        <taxon>campanulids</taxon>
        <taxon>Asterales</taxon>
        <taxon>Asteraceae</taxon>
        <taxon>Asteroideae</taxon>
        <taxon>Anthemideae</taxon>
        <taxon>Anthemidinae</taxon>
        <taxon>Tanacetum</taxon>
    </lineage>
</organism>
<evidence type="ECO:0000313" key="3">
    <source>
        <dbReference type="Proteomes" id="UP001151760"/>
    </source>
</evidence>
<evidence type="ECO:0000313" key="2">
    <source>
        <dbReference type="EMBL" id="GJT06046.1"/>
    </source>
</evidence>